<name>A0A165ILR6_9APHY</name>
<sequence>MLNMSGTRLEKARITFSAPEEDAGGSFQSLPLHPISLEANVNLQELGLGINTSELNDLALFVRSVLQPRLETISSKYLKDIYFIIESNSKWETDALLNAFDQEACYQTDELLAEGHFAKLRGVSIAFRSDSTELDDSQRVNFCTEICARFPKLNGKNMLSIDYNLCRFPSDAERALKAKQLANKQPRPTEQGAT</sequence>
<reference evidence="1 2" key="1">
    <citation type="journal article" date="2016" name="Mol. Biol. Evol.">
        <title>Comparative Genomics of Early-Diverging Mushroom-Forming Fungi Provides Insights into the Origins of Lignocellulose Decay Capabilities.</title>
        <authorList>
            <person name="Nagy L.G."/>
            <person name="Riley R."/>
            <person name="Tritt A."/>
            <person name="Adam C."/>
            <person name="Daum C."/>
            <person name="Floudas D."/>
            <person name="Sun H."/>
            <person name="Yadav J.S."/>
            <person name="Pangilinan J."/>
            <person name="Larsson K.H."/>
            <person name="Matsuura K."/>
            <person name="Barry K."/>
            <person name="Labutti K."/>
            <person name="Kuo R."/>
            <person name="Ohm R.A."/>
            <person name="Bhattacharya S.S."/>
            <person name="Shirouzu T."/>
            <person name="Yoshinaga Y."/>
            <person name="Martin F.M."/>
            <person name="Grigoriev I.V."/>
            <person name="Hibbett D.S."/>
        </authorList>
    </citation>
    <scope>NUCLEOTIDE SEQUENCE [LARGE SCALE GENOMIC DNA]</scope>
    <source>
        <strain evidence="1 2">93-53</strain>
    </source>
</reference>
<protein>
    <submittedName>
        <fullName evidence="1">Uncharacterized protein</fullName>
    </submittedName>
</protein>
<proteinExistence type="predicted"/>
<dbReference type="EMBL" id="KV427605">
    <property type="protein sequence ID" value="KZT13256.1"/>
    <property type="molecule type" value="Genomic_DNA"/>
</dbReference>
<dbReference type="InParanoid" id="A0A165ILR6"/>
<evidence type="ECO:0000313" key="2">
    <source>
        <dbReference type="Proteomes" id="UP000076871"/>
    </source>
</evidence>
<dbReference type="AlphaFoldDB" id="A0A165ILR6"/>
<keyword evidence="2" id="KW-1185">Reference proteome</keyword>
<dbReference type="RefSeq" id="XP_040770766.1">
    <property type="nucleotide sequence ID" value="XM_040902198.1"/>
</dbReference>
<accession>A0A165ILR6</accession>
<gene>
    <name evidence="1" type="ORF">LAESUDRAFT_36924</name>
</gene>
<organism evidence="1 2">
    <name type="scientific">Laetiporus sulphureus 93-53</name>
    <dbReference type="NCBI Taxonomy" id="1314785"/>
    <lineage>
        <taxon>Eukaryota</taxon>
        <taxon>Fungi</taxon>
        <taxon>Dikarya</taxon>
        <taxon>Basidiomycota</taxon>
        <taxon>Agaricomycotina</taxon>
        <taxon>Agaricomycetes</taxon>
        <taxon>Polyporales</taxon>
        <taxon>Laetiporus</taxon>
    </lineage>
</organism>
<dbReference type="GeneID" id="63819229"/>
<dbReference type="Proteomes" id="UP000076871">
    <property type="component" value="Unassembled WGS sequence"/>
</dbReference>
<evidence type="ECO:0000313" key="1">
    <source>
        <dbReference type="EMBL" id="KZT13256.1"/>
    </source>
</evidence>